<proteinExistence type="inferred from homology"/>
<evidence type="ECO:0000256" key="8">
    <source>
        <dbReference type="ARBA" id="ARBA00040394"/>
    </source>
</evidence>
<sequence length="381" mass="42034">MIDDTSRHLFGEDHAIFRAQVRSFLDREAVPHHDRWEREGMVSRAVWQAAGAQGLLCPTVPEAYGGAGADPLFSVVVVEELARAGTSGLGFWVHSEMAVPYLVNFGTEAQKHRWLPGVVSGDTIAAVAMTEPDSGSDLRGMRTRATRQADGGWLLKGQKVFISNGQMADLVIVAAKTEVEGKDRISLFLLDARSEGFRRGRNLDKLGVHAQDTSELFFDDIRLPPDALLGEAGEGFAYLRRGLVRERMIIAASCIAKAERALALTLDHARQRRIFGRMLLDYQNTRFVLADVARDITVGREFVDGFLARWLAGGLDETNAAIAKLWTTEMVGRVADACLQLFGGWGYMTEYPIARLWAEARVERIAGGTSEVMRDLIGRSL</sequence>
<evidence type="ECO:0000256" key="4">
    <source>
        <dbReference type="ARBA" id="ARBA00022630"/>
    </source>
</evidence>
<feature type="domain" description="Acyl-CoA oxidase/dehydrogenase middle" evidence="12">
    <location>
        <begin position="126"/>
        <end position="220"/>
    </location>
</feature>
<organism evidence="14 15">
    <name type="scientific">Ruixingdingia sedimenti</name>
    <dbReference type="NCBI Taxonomy" id="3073604"/>
    <lineage>
        <taxon>Bacteria</taxon>
        <taxon>Pseudomonadati</taxon>
        <taxon>Pseudomonadota</taxon>
        <taxon>Alphaproteobacteria</taxon>
        <taxon>Rhodobacterales</taxon>
        <taxon>Paracoccaceae</taxon>
        <taxon>Ruixingdingia</taxon>
    </lineage>
</organism>
<dbReference type="InterPro" id="IPR013786">
    <property type="entry name" value="AcylCoA_DH/ox_N"/>
</dbReference>
<evidence type="ECO:0000256" key="7">
    <source>
        <dbReference type="ARBA" id="ARBA00037085"/>
    </source>
</evidence>
<dbReference type="PROSITE" id="PS00073">
    <property type="entry name" value="ACYL_COA_DH_2"/>
    <property type="match status" value="1"/>
</dbReference>
<dbReference type="EMBL" id="JAVKPH010000011">
    <property type="protein sequence ID" value="MDR5653183.1"/>
    <property type="molecule type" value="Genomic_DNA"/>
</dbReference>
<evidence type="ECO:0000256" key="1">
    <source>
        <dbReference type="ARBA" id="ARBA00001974"/>
    </source>
</evidence>
<dbReference type="Gene3D" id="2.40.110.10">
    <property type="entry name" value="Butyryl-CoA Dehydrogenase, subunit A, domain 2"/>
    <property type="match status" value="1"/>
</dbReference>
<comment type="pathway">
    <text evidence="2">Siderophore biosynthesis; mycobactin biosynthesis.</text>
</comment>
<dbReference type="Pfam" id="PF00441">
    <property type="entry name" value="Acyl-CoA_dh_1"/>
    <property type="match status" value="1"/>
</dbReference>
<gene>
    <name evidence="14" type="ORF">RGD00_11235</name>
</gene>
<dbReference type="InterPro" id="IPR006091">
    <property type="entry name" value="Acyl-CoA_Oxase/DH_mid-dom"/>
</dbReference>
<dbReference type="SUPFAM" id="SSF56645">
    <property type="entry name" value="Acyl-CoA dehydrogenase NM domain-like"/>
    <property type="match status" value="1"/>
</dbReference>
<evidence type="ECO:0000259" key="12">
    <source>
        <dbReference type="Pfam" id="PF02770"/>
    </source>
</evidence>
<accession>A0ABU1F991</accession>
<dbReference type="RefSeq" id="WP_310457425.1">
    <property type="nucleotide sequence ID" value="NZ_JAVKPH010000011.1"/>
</dbReference>
<keyword evidence="15" id="KW-1185">Reference proteome</keyword>
<dbReference type="InterPro" id="IPR036250">
    <property type="entry name" value="AcylCo_DH-like_C"/>
</dbReference>
<dbReference type="InterPro" id="IPR009075">
    <property type="entry name" value="AcylCo_DH/oxidase_C"/>
</dbReference>
<evidence type="ECO:0000259" key="13">
    <source>
        <dbReference type="Pfam" id="PF02771"/>
    </source>
</evidence>
<comment type="cofactor">
    <cofactor evidence="1 10">
        <name>FAD</name>
        <dbReference type="ChEBI" id="CHEBI:57692"/>
    </cofactor>
</comment>
<dbReference type="InterPro" id="IPR006089">
    <property type="entry name" value="Acyl-CoA_DH_CS"/>
</dbReference>
<evidence type="ECO:0000256" key="10">
    <source>
        <dbReference type="RuleBase" id="RU362125"/>
    </source>
</evidence>
<comment type="caution">
    <text evidence="14">The sequence shown here is derived from an EMBL/GenBank/DDBJ whole genome shotgun (WGS) entry which is preliminary data.</text>
</comment>
<dbReference type="InterPro" id="IPR046373">
    <property type="entry name" value="Acyl-CoA_Oxase/DH_mid-dom_sf"/>
</dbReference>
<evidence type="ECO:0000256" key="6">
    <source>
        <dbReference type="ARBA" id="ARBA00023002"/>
    </source>
</evidence>
<keyword evidence="4 10" id="KW-0285">Flavoprotein</keyword>
<dbReference type="Gene3D" id="1.10.540.10">
    <property type="entry name" value="Acyl-CoA dehydrogenase/oxidase, N-terminal domain"/>
    <property type="match status" value="1"/>
</dbReference>
<dbReference type="InterPro" id="IPR037069">
    <property type="entry name" value="AcylCoA_DH/ox_N_sf"/>
</dbReference>
<comment type="function">
    <text evidence="7">Catalyzes the dehydrogenation at the alpha-beta position of ACP-bound acyl chains. This results in the introduction of a double bond in the lipidic chain, which is further transferred to the epsilon-amino group of lysine residue in the mycobactin core by MbtK.</text>
</comment>
<evidence type="ECO:0000256" key="2">
    <source>
        <dbReference type="ARBA" id="ARBA00005102"/>
    </source>
</evidence>
<feature type="domain" description="Acyl-CoA dehydrogenase/oxidase C-terminal" evidence="11">
    <location>
        <begin position="233"/>
        <end position="381"/>
    </location>
</feature>
<evidence type="ECO:0000256" key="5">
    <source>
        <dbReference type="ARBA" id="ARBA00022827"/>
    </source>
</evidence>
<dbReference type="SUPFAM" id="SSF47203">
    <property type="entry name" value="Acyl-CoA dehydrogenase C-terminal domain-like"/>
    <property type="match status" value="1"/>
</dbReference>
<evidence type="ECO:0000259" key="11">
    <source>
        <dbReference type="Pfam" id="PF00441"/>
    </source>
</evidence>
<dbReference type="Proteomes" id="UP001247754">
    <property type="component" value="Unassembled WGS sequence"/>
</dbReference>
<comment type="similarity">
    <text evidence="3 10">Belongs to the acyl-CoA dehydrogenase family.</text>
</comment>
<evidence type="ECO:0000256" key="3">
    <source>
        <dbReference type="ARBA" id="ARBA00009347"/>
    </source>
</evidence>
<keyword evidence="5 10" id="KW-0274">FAD</keyword>
<evidence type="ECO:0000313" key="14">
    <source>
        <dbReference type="EMBL" id="MDR5653183.1"/>
    </source>
</evidence>
<dbReference type="InterPro" id="IPR009100">
    <property type="entry name" value="AcylCoA_DH/oxidase_NM_dom_sf"/>
</dbReference>
<dbReference type="PANTHER" id="PTHR48083">
    <property type="entry name" value="MEDIUM-CHAIN SPECIFIC ACYL-COA DEHYDROGENASE, MITOCHONDRIAL-RELATED"/>
    <property type="match status" value="1"/>
</dbReference>
<protein>
    <recommendedName>
        <fullName evidence="8">Acyl-[acyl-carrier-protein] dehydrogenase MbtN</fullName>
    </recommendedName>
    <alternativeName>
        <fullName evidence="9">Mycobactin synthase protein N</fullName>
    </alternativeName>
</protein>
<dbReference type="Pfam" id="PF02770">
    <property type="entry name" value="Acyl-CoA_dh_M"/>
    <property type="match status" value="1"/>
</dbReference>
<keyword evidence="6 10" id="KW-0560">Oxidoreductase</keyword>
<dbReference type="PANTHER" id="PTHR48083:SF20">
    <property type="entry name" value="LONG-CHAIN SPECIFIC ACYL-COA DEHYDROGENASE, MITOCHONDRIAL"/>
    <property type="match status" value="1"/>
</dbReference>
<evidence type="ECO:0000313" key="15">
    <source>
        <dbReference type="Proteomes" id="UP001247754"/>
    </source>
</evidence>
<dbReference type="PROSITE" id="PS00072">
    <property type="entry name" value="ACYL_COA_DH_1"/>
    <property type="match status" value="1"/>
</dbReference>
<name>A0ABU1F991_9RHOB</name>
<dbReference type="InterPro" id="IPR050741">
    <property type="entry name" value="Acyl-CoA_dehydrogenase"/>
</dbReference>
<evidence type="ECO:0000256" key="9">
    <source>
        <dbReference type="ARBA" id="ARBA00042660"/>
    </source>
</evidence>
<dbReference type="Pfam" id="PF02771">
    <property type="entry name" value="Acyl-CoA_dh_N"/>
    <property type="match status" value="1"/>
</dbReference>
<dbReference type="Gene3D" id="1.20.140.10">
    <property type="entry name" value="Butyryl-CoA Dehydrogenase, subunit A, domain 3"/>
    <property type="match status" value="1"/>
</dbReference>
<feature type="domain" description="Acyl-CoA dehydrogenase/oxidase N-terminal" evidence="13">
    <location>
        <begin position="12"/>
        <end position="122"/>
    </location>
</feature>
<reference evidence="14 15" key="1">
    <citation type="submission" date="2023-09" db="EMBL/GenBank/DDBJ databases">
        <title>Xinfangfangia sedmenti sp. nov., isolated the sedment.</title>
        <authorList>
            <person name="Xu L."/>
        </authorList>
    </citation>
    <scope>NUCLEOTIDE SEQUENCE [LARGE SCALE GENOMIC DNA]</scope>
    <source>
        <strain evidence="14 15">LG-4</strain>
    </source>
</reference>